<feature type="region of interest" description="Disordered" evidence="1">
    <location>
        <begin position="87"/>
        <end position="119"/>
    </location>
</feature>
<sequence>MITIVNTDPQARFRKMFGSRYNLHVALAWSNRENNPELVQDEHKPQARLFYESKEMLLRELEASSLAANRTKPQGRIVSTSAVLGPANWRRRSQRDKKNRGDAATNSLDNPTLDKDMSTLGVRGRPVRLAPIQSQANPFLTREVTQLHKGFGLIRPEQMEFLAQYQAFTNTRKLLEDEGFFDAQLGRANLAGEQFGFNQQEELLDPTQTPKERQDELGDFSTEVAQAGQKEREKAGRRVVISARPPATTVLPRTDLRKGGVGDGQPGSAVGQNRAIYYCLTRNDRKGG</sequence>
<dbReference type="EMBL" id="RQTK01000335">
    <property type="protein sequence ID" value="RUS81497.1"/>
    <property type="molecule type" value="Genomic_DNA"/>
</dbReference>
<evidence type="ECO:0000313" key="3">
    <source>
        <dbReference type="Proteomes" id="UP000271974"/>
    </source>
</evidence>
<evidence type="ECO:0000256" key="1">
    <source>
        <dbReference type="SAM" id="MobiDB-lite"/>
    </source>
</evidence>
<accession>A0A433TIT3</accession>
<organism evidence="2 3">
    <name type="scientific">Elysia chlorotica</name>
    <name type="common">Eastern emerald elysia</name>
    <name type="synonym">Sea slug</name>
    <dbReference type="NCBI Taxonomy" id="188477"/>
    <lineage>
        <taxon>Eukaryota</taxon>
        <taxon>Metazoa</taxon>
        <taxon>Spiralia</taxon>
        <taxon>Lophotrochozoa</taxon>
        <taxon>Mollusca</taxon>
        <taxon>Gastropoda</taxon>
        <taxon>Heterobranchia</taxon>
        <taxon>Euthyneura</taxon>
        <taxon>Panpulmonata</taxon>
        <taxon>Sacoglossa</taxon>
        <taxon>Placobranchoidea</taxon>
        <taxon>Plakobranchidae</taxon>
        <taxon>Elysia</taxon>
    </lineage>
</organism>
<reference evidence="2 3" key="1">
    <citation type="submission" date="2019-01" db="EMBL/GenBank/DDBJ databases">
        <title>A draft genome assembly of the solar-powered sea slug Elysia chlorotica.</title>
        <authorList>
            <person name="Cai H."/>
            <person name="Li Q."/>
            <person name="Fang X."/>
            <person name="Li J."/>
            <person name="Curtis N.E."/>
            <person name="Altenburger A."/>
            <person name="Shibata T."/>
            <person name="Feng M."/>
            <person name="Maeda T."/>
            <person name="Schwartz J.A."/>
            <person name="Shigenobu S."/>
            <person name="Lundholm N."/>
            <person name="Nishiyama T."/>
            <person name="Yang H."/>
            <person name="Hasebe M."/>
            <person name="Li S."/>
            <person name="Pierce S.K."/>
            <person name="Wang J."/>
        </authorList>
    </citation>
    <scope>NUCLEOTIDE SEQUENCE [LARGE SCALE GENOMIC DNA]</scope>
    <source>
        <strain evidence="2">EC2010</strain>
        <tissue evidence="2">Whole organism of an adult</tissue>
    </source>
</reference>
<dbReference type="Proteomes" id="UP000271974">
    <property type="component" value="Unassembled WGS sequence"/>
</dbReference>
<feature type="compositionally biased region" description="Basic residues" evidence="1">
    <location>
        <begin position="89"/>
        <end position="98"/>
    </location>
</feature>
<proteinExistence type="predicted"/>
<dbReference type="OrthoDB" id="10506742at2759"/>
<name>A0A433TIT3_ELYCH</name>
<gene>
    <name evidence="2" type="ORF">EGW08_010753</name>
</gene>
<keyword evidence="3" id="KW-1185">Reference proteome</keyword>
<comment type="caution">
    <text evidence="2">The sequence shown here is derived from an EMBL/GenBank/DDBJ whole genome shotgun (WGS) entry which is preliminary data.</text>
</comment>
<dbReference type="AlphaFoldDB" id="A0A433TIT3"/>
<protein>
    <submittedName>
        <fullName evidence="2">Uncharacterized protein</fullName>
    </submittedName>
</protein>
<evidence type="ECO:0000313" key="2">
    <source>
        <dbReference type="EMBL" id="RUS81497.1"/>
    </source>
</evidence>